<sequence>MNQNDADTRGRAALALAGQASRILTIAVLVWAALTTGNVLLAVLAWTLAALYTLRTLLDSADGAFLRDQRPTAHPHRPPQPYTSRTRR</sequence>
<proteinExistence type="predicted"/>
<keyword evidence="2" id="KW-1133">Transmembrane helix</keyword>
<evidence type="ECO:0000313" key="4">
    <source>
        <dbReference type="Proteomes" id="UP000661607"/>
    </source>
</evidence>
<protein>
    <recommendedName>
        <fullName evidence="5">CDP-alcohol phosphatidyltransferase family protein</fullName>
    </recommendedName>
</protein>
<evidence type="ECO:0000256" key="1">
    <source>
        <dbReference type="SAM" id="MobiDB-lite"/>
    </source>
</evidence>
<dbReference type="EMBL" id="JADBEF010000002">
    <property type="protein sequence ID" value="MBE1566533.1"/>
    <property type="molecule type" value="Genomic_DNA"/>
</dbReference>
<name>A0ABR9KY46_9ACTN</name>
<dbReference type="Proteomes" id="UP000661607">
    <property type="component" value="Unassembled WGS sequence"/>
</dbReference>
<gene>
    <name evidence="3" type="ORF">H4W81_009405</name>
</gene>
<comment type="caution">
    <text evidence="3">The sequence shown here is derived from an EMBL/GenBank/DDBJ whole genome shotgun (WGS) entry which is preliminary data.</text>
</comment>
<evidence type="ECO:0000313" key="3">
    <source>
        <dbReference type="EMBL" id="MBE1566533.1"/>
    </source>
</evidence>
<evidence type="ECO:0008006" key="5">
    <source>
        <dbReference type="Google" id="ProtNLM"/>
    </source>
</evidence>
<feature type="transmembrane region" description="Helical" evidence="2">
    <location>
        <begin position="39"/>
        <end position="58"/>
    </location>
</feature>
<dbReference type="RefSeq" id="WP_192781534.1">
    <property type="nucleotide sequence ID" value="NZ_BAAASY010000032.1"/>
</dbReference>
<keyword evidence="4" id="KW-1185">Reference proteome</keyword>
<reference evidence="3 4" key="1">
    <citation type="submission" date="2020-10" db="EMBL/GenBank/DDBJ databases">
        <title>Sequencing the genomes of 1000 actinobacteria strains.</title>
        <authorList>
            <person name="Klenk H.-P."/>
        </authorList>
    </citation>
    <scope>NUCLEOTIDE SEQUENCE [LARGE SCALE GENOMIC DNA]</scope>
    <source>
        <strain evidence="3 4">DSM 43748</strain>
    </source>
</reference>
<evidence type="ECO:0000256" key="2">
    <source>
        <dbReference type="SAM" id="Phobius"/>
    </source>
</evidence>
<accession>A0ABR9KY46</accession>
<keyword evidence="2" id="KW-0812">Transmembrane</keyword>
<feature type="transmembrane region" description="Helical" evidence="2">
    <location>
        <begin position="12"/>
        <end position="33"/>
    </location>
</feature>
<keyword evidence="2" id="KW-0472">Membrane</keyword>
<organism evidence="3 4">
    <name type="scientific">Nonomuraea africana</name>
    <dbReference type="NCBI Taxonomy" id="46171"/>
    <lineage>
        <taxon>Bacteria</taxon>
        <taxon>Bacillati</taxon>
        <taxon>Actinomycetota</taxon>
        <taxon>Actinomycetes</taxon>
        <taxon>Streptosporangiales</taxon>
        <taxon>Streptosporangiaceae</taxon>
        <taxon>Nonomuraea</taxon>
    </lineage>
</organism>
<feature type="region of interest" description="Disordered" evidence="1">
    <location>
        <begin position="67"/>
        <end position="88"/>
    </location>
</feature>